<organism evidence="1 2">
    <name type="scientific">Cynara cardunculus var. scolymus</name>
    <name type="common">Globe artichoke</name>
    <name type="synonym">Cynara scolymus</name>
    <dbReference type="NCBI Taxonomy" id="59895"/>
    <lineage>
        <taxon>Eukaryota</taxon>
        <taxon>Viridiplantae</taxon>
        <taxon>Streptophyta</taxon>
        <taxon>Embryophyta</taxon>
        <taxon>Tracheophyta</taxon>
        <taxon>Spermatophyta</taxon>
        <taxon>Magnoliopsida</taxon>
        <taxon>eudicotyledons</taxon>
        <taxon>Gunneridae</taxon>
        <taxon>Pentapetalae</taxon>
        <taxon>asterids</taxon>
        <taxon>campanulids</taxon>
        <taxon>Asterales</taxon>
        <taxon>Asteraceae</taxon>
        <taxon>Carduoideae</taxon>
        <taxon>Cardueae</taxon>
        <taxon>Carduinae</taxon>
        <taxon>Cynara</taxon>
    </lineage>
</organism>
<proteinExistence type="predicted"/>
<protein>
    <submittedName>
        <fullName evidence="1">Uncharacterized protein</fullName>
    </submittedName>
</protein>
<comment type="caution">
    <text evidence="1">The sequence shown here is derived from an EMBL/GenBank/DDBJ whole genome shotgun (WGS) entry which is preliminary data.</text>
</comment>
<evidence type="ECO:0000313" key="1">
    <source>
        <dbReference type="EMBL" id="KVH87978.1"/>
    </source>
</evidence>
<dbReference type="AlphaFoldDB" id="A0A103XC34"/>
<accession>A0A103XC34</accession>
<dbReference type="EMBL" id="LEKV01005658">
    <property type="protein sequence ID" value="KVH87978.1"/>
    <property type="molecule type" value="Genomic_DNA"/>
</dbReference>
<keyword evidence="2" id="KW-1185">Reference proteome</keyword>
<reference evidence="1 2" key="1">
    <citation type="journal article" date="2016" name="Sci. Rep.">
        <title>The genome sequence of the outbreeding globe artichoke constructed de novo incorporating a phase-aware low-pass sequencing strategy of F1 progeny.</title>
        <authorList>
            <person name="Scaglione D."/>
            <person name="Reyes-Chin-Wo S."/>
            <person name="Acquadro A."/>
            <person name="Froenicke L."/>
            <person name="Portis E."/>
            <person name="Beitel C."/>
            <person name="Tirone M."/>
            <person name="Mauro R."/>
            <person name="Lo Monaco A."/>
            <person name="Mauromicale G."/>
            <person name="Faccioli P."/>
            <person name="Cattivelli L."/>
            <person name="Rieseberg L."/>
            <person name="Michelmore R."/>
            <person name="Lanteri S."/>
        </authorList>
    </citation>
    <scope>NUCLEOTIDE SEQUENCE [LARGE SCALE GENOMIC DNA]</scope>
    <source>
        <strain evidence="1">2C</strain>
    </source>
</reference>
<name>A0A103XC34_CYNCS</name>
<dbReference type="Proteomes" id="UP000243975">
    <property type="component" value="Unassembled WGS sequence"/>
</dbReference>
<sequence length="60" mass="7082">MFLIWISIQIQIHNKNMLISLNTSFISSLQHLPKVSTKSFHRSPLRINPHHYQVSKTNQQ</sequence>
<evidence type="ECO:0000313" key="2">
    <source>
        <dbReference type="Proteomes" id="UP000243975"/>
    </source>
</evidence>
<gene>
    <name evidence="1" type="ORF">Ccrd_024642</name>
</gene>
<dbReference type="Gramene" id="KVH87978">
    <property type="protein sequence ID" value="KVH87978"/>
    <property type="gene ID" value="Ccrd_024642"/>
</dbReference>